<dbReference type="EMBL" id="CAUM01000019">
    <property type="protein sequence ID" value="CCV03875.1"/>
    <property type="molecule type" value="Genomic_DNA"/>
</dbReference>
<dbReference type="Proteomes" id="UP000012062">
    <property type="component" value="Unassembled WGS sequence"/>
</dbReference>
<organism evidence="1 2">
    <name type="scientific">Mesorhizobium metallidurans STM 2683</name>
    <dbReference type="NCBI Taxonomy" id="1297569"/>
    <lineage>
        <taxon>Bacteria</taxon>
        <taxon>Pseudomonadati</taxon>
        <taxon>Pseudomonadota</taxon>
        <taxon>Alphaproteobacteria</taxon>
        <taxon>Hyphomicrobiales</taxon>
        <taxon>Phyllobacteriaceae</taxon>
        <taxon>Mesorhizobium</taxon>
    </lineage>
</organism>
<evidence type="ECO:0000313" key="1">
    <source>
        <dbReference type="EMBL" id="CCV03875.1"/>
    </source>
</evidence>
<evidence type="ECO:0000313" key="2">
    <source>
        <dbReference type="Proteomes" id="UP000012062"/>
    </source>
</evidence>
<keyword evidence="2" id="KW-1185">Reference proteome</keyword>
<dbReference type="AlphaFoldDB" id="M5EI28"/>
<gene>
    <name evidence="1" type="ORF">MESS2_1150009</name>
</gene>
<protein>
    <submittedName>
        <fullName evidence="1">Uncharacterized protein</fullName>
    </submittedName>
</protein>
<proteinExistence type="predicted"/>
<comment type="caution">
    <text evidence="1">The sequence shown here is derived from an EMBL/GenBank/DDBJ whole genome shotgun (WGS) entry which is preliminary data.</text>
</comment>
<accession>M5EI28</accession>
<reference evidence="1 2" key="1">
    <citation type="submission" date="2013-02" db="EMBL/GenBank/DDBJ databases">
        <authorList>
            <person name="Genoscope - CEA"/>
        </authorList>
    </citation>
    <scope>NUCLEOTIDE SEQUENCE [LARGE SCALE GENOMIC DNA]</scope>
    <source>
        <strain evidence="1 2">STM 2683</strain>
    </source>
</reference>
<name>M5EI28_9HYPH</name>
<sequence length="65" mass="6397">MGFGPTGLPVAGNDLVFRSGAEPLAAAIAASCDDAATTLGGHAGTETVPALADEFGRLVGTLHLF</sequence>
<dbReference type="STRING" id="1297569.MESS2_1150009"/>